<proteinExistence type="predicted"/>
<dbReference type="InterPro" id="IPR014966">
    <property type="entry name" value="FRG-dom"/>
</dbReference>
<dbReference type="RefSeq" id="WP_259655946.1">
    <property type="nucleotide sequence ID" value="NZ_BPEU01000025.1"/>
</dbReference>
<dbReference type="Pfam" id="PF08867">
    <property type="entry name" value="FRG"/>
    <property type="match status" value="1"/>
</dbReference>
<evidence type="ECO:0000259" key="1">
    <source>
        <dbReference type="Pfam" id="PF08867"/>
    </source>
</evidence>
<evidence type="ECO:0000313" key="3">
    <source>
        <dbReference type="Proteomes" id="UP000773469"/>
    </source>
</evidence>
<gene>
    <name evidence="2" type="ORF">TUM3794_31910</name>
</gene>
<dbReference type="Proteomes" id="UP000773469">
    <property type="component" value="Unassembled WGS sequence"/>
</dbReference>
<protein>
    <recommendedName>
        <fullName evidence="1">FRG domain-containing protein</fullName>
    </recommendedName>
</protein>
<comment type="caution">
    <text evidence="2">The sequence shown here is derived from an EMBL/GenBank/DDBJ whole genome shotgun (WGS) entry which is preliminary data.</text>
</comment>
<dbReference type="EMBL" id="BPEU01000025">
    <property type="protein sequence ID" value="GIU44277.1"/>
    <property type="molecule type" value="Genomic_DNA"/>
</dbReference>
<name>A0ABQ4P9R1_SHECO</name>
<keyword evidence="3" id="KW-1185">Reference proteome</keyword>
<feature type="domain" description="FRG" evidence="1">
    <location>
        <begin position="3"/>
        <end position="34"/>
    </location>
</feature>
<organism evidence="2 3">
    <name type="scientific">Shewanella colwelliana</name>
    <name type="common">Alteromonas colwelliana</name>
    <dbReference type="NCBI Taxonomy" id="23"/>
    <lineage>
        <taxon>Bacteria</taxon>
        <taxon>Pseudomonadati</taxon>
        <taxon>Pseudomonadota</taxon>
        <taxon>Gammaproteobacteria</taxon>
        <taxon>Alteromonadales</taxon>
        <taxon>Shewanellaceae</taxon>
        <taxon>Shewanella</taxon>
    </lineage>
</organism>
<evidence type="ECO:0000313" key="2">
    <source>
        <dbReference type="EMBL" id="GIU44277.1"/>
    </source>
</evidence>
<accession>A0ABQ4P9R1</accession>
<sequence length="167" mass="19100">MLYAQHYGIPTRLMDFTTSHITSLLFAVEKSFQQEIDKDAVVYFLNPTNLNMKFKQQMSIVNISSESERSLEGLDGPIVIQGRKINPRVNAQKGLFVLFQDDDQPLELIDDESILKKIVVKSDYTKEILASLYSMGVTFTHIYPELSSVAKDIVMQQDINDFNREDS</sequence>
<reference evidence="2 3" key="1">
    <citation type="submission" date="2021-05" db="EMBL/GenBank/DDBJ databases">
        <title>Molecular characterization for Shewanella algae harboring chromosomal blaOXA-55-like strains isolated from clinical and environment sample.</title>
        <authorList>
            <person name="Ohama Y."/>
            <person name="Aoki K."/>
            <person name="Harada S."/>
            <person name="Moriya K."/>
            <person name="Ishii Y."/>
            <person name="Tateda K."/>
        </authorList>
    </citation>
    <scope>NUCLEOTIDE SEQUENCE [LARGE SCALE GENOMIC DNA]</scope>
    <source>
        <strain evidence="2 3">MBTL60-118</strain>
    </source>
</reference>